<name>A0A3B0Y9N7_9ZZZZ</name>
<reference evidence="1" key="1">
    <citation type="submission" date="2018-06" db="EMBL/GenBank/DDBJ databases">
        <authorList>
            <person name="Zhirakovskaya E."/>
        </authorList>
    </citation>
    <scope>NUCLEOTIDE SEQUENCE</scope>
</reference>
<dbReference type="AlphaFoldDB" id="A0A3B0Y9N7"/>
<organism evidence="1">
    <name type="scientific">hydrothermal vent metagenome</name>
    <dbReference type="NCBI Taxonomy" id="652676"/>
    <lineage>
        <taxon>unclassified sequences</taxon>
        <taxon>metagenomes</taxon>
        <taxon>ecological metagenomes</taxon>
    </lineage>
</organism>
<accession>A0A3B0Y9N7</accession>
<protein>
    <submittedName>
        <fullName evidence="1">Uncharacterized protein</fullName>
    </submittedName>
</protein>
<gene>
    <name evidence="1" type="ORF">MNBD_GAMMA13-1407</name>
</gene>
<proteinExistence type="predicted"/>
<dbReference type="EMBL" id="UOFK01000011">
    <property type="protein sequence ID" value="VAW72032.1"/>
    <property type="molecule type" value="Genomic_DNA"/>
</dbReference>
<sequence length="89" mass="9853">MKRSGICVRTSALCVPGMGMILWGESPLYIIRRDVITTFQKVLADGKGDESDLTPERSLSANLRADVQKLYQAEPQGESAQHDEAHLDH</sequence>
<evidence type="ECO:0000313" key="1">
    <source>
        <dbReference type="EMBL" id="VAW72032.1"/>
    </source>
</evidence>
<feature type="non-terminal residue" evidence="1">
    <location>
        <position position="89"/>
    </location>
</feature>